<dbReference type="PANTHER" id="PTHR43581">
    <property type="entry name" value="ATP/GTP PHOSPHATASE"/>
    <property type="match status" value="1"/>
</dbReference>
<dbReference type="InterPro" id="IPR051396">
    <property type="entry name" value="Bact_Antivir_Def_Nuclease"/>
</dbReference>
<organism evidence="3">
    <name type="scientific">uncultured Aureispira sp</name>
    <dbReference type="NCBI Taxonomy" id="1331704"/>
    <lineage>
        <taxon>Bacteria</taxon>
        <taxon>Pseudomonadati</taxon>
        <taxon>Bacteroidota</taxon>
        <taxon>Saprospiria</taxon>
        <taxon>Saprospirales</taxon>
        <taxon>Saprospiraceae</taxon>
        <taxon>Aureispira</taxon>
        <taxon>environmental samples</taxon>
    </lineage>
</organism>
<feature type="domain" description="Endonuclease GajA/Old nuclease/RecF-like AAA" evidence="2">
    <location>
        <begin position="85"/>
        <end position="291"/>
    </location>
</feature>
<feature type="region of interest" description="Disordered" evidence="1">
    <location>
        <begin position="370"/>
        <end position="402"/>
    </location>
</feature>
<proteinExistence type="predicted"/>
<evidence type="ECO:0000256" key="1">
    <source>
        <dbReference type="SAM" id="MobiDB-lite"/>
    </source>
</evidence>
<gene>
    <name evidence="3" type="ORF">HELGO_WM10046</name>
</gene>
<reference evidence="3" key="1">
    <citation type="submission" date="2020-01" db="EMBL/GenBank/DDBJ databases">
        <authorList>
            <person name="Meier V. D."/>
            <person name="Meier V D."/>
        </authorList>
    </citation>
    <scope>NUCLEOTIDE SEQUENCE</scope>
    <source>
        <strain evidence="3">HLG_WM_MAG_10</strain>
    </source>
</reference>
<name>A0A6S6RT13_9BACT</name>
<sequence length="402" mass="47382">MIIKKIHIKNHQQFKDLELDLTYPAGHEKAGEPLDKVCFIGQSGTGKTTLLEEIWLFSKRHKGDLSESRYTNPIDSENLEISAHENYFFERVNSAYFHLQNTSKYYNEEASYLYDNTQLFSLSLENNGWENIQEAVEKHQQEVAKYSFAITKAFRNQNHQLAEEYSKKLELWEKENETPLSDLAENYLNPILKDFALEVKTELESIKDVNQINLINKNLEVIPQQFWSTGIKNIIARTIPLYTHNFENSIICIDEPETSLYPDIQRKIIDIYSRLAPNNQFFYATHSPIIASSFEPWEIVELKFDEEGYVYRDQYWEGENHVDNYKYDPRYLRWDSILQNIFDLENDGSDERKELLQKFANLDNKLKERKRKGDKLSKEDPEVQSLMKMGKQLGWDTKQGNA</sequence>
<dbReference type="SUPFAM" id="SSF52540">
    <property type="entry name" value="P-loop containing nucleoside triphosphate hydrolases"/>
    <property type="match status" value="1"/>
</dbReference>
<accession>A0A6S6RT13</accession>
<dbReference type="InterPro" id="IPR041685">
    <property type="entry name" value="AAA_GajA/Old/RecF-like"/>
</dbReference>
<dbReference type="Pfam" id="PF13175">
    <property type="entry name" value="AAA_15"/>
    <property type="match status" value="1"/>
</dbReference>
<dbReference type="AlphaFoldDB" id="A0A6S6RT13"/>
<evidence type="ECO:0000313" key="3">
    <source>
        <dbReference type="EMBL" id="CAA6798556.1"/>
    </source>
</evidence>
<dbReference type="EMBL" id="CACVAQ010000008">
    <property type="protein sequence ID" value="CAA6798556.1"/>
    <property type="molecule type" value="Genomic_DNA"/>
</dbReference>
<dbReference type="InterPro" id="IPR027417">
    <property type="entry name" value="P-loop_NTPase"/>
</dbReference>
<dbReference type="PANTHER" id="PTHR43581:SF4">
    <property type="entry name" value="ATP_GTP PHOSPHATASE"/>
    <property type="match status" value="1"/>
</dbReference>
<protein>
    <recommendedName>
        <fullName evidence="2">Endonuclease GajA/Old nuclease/RecF-like AAA domain-containing protein</fullName>
    </recommendedName>
</protein>
<evidence type="ECO:0000259" key="2">
    <source>
        <dbReference type="Pfam" id="PF13175"/>
    </source>
</evidence>
<dbReference type="Gene3D" id="3.40.50.300">
    <property type="entry name" value="P-loop containing nucleotide triphosphate hydrolases"/>
    <property type="match status" value="1"/>
</dbReference>